<accession>A0A024RZ44</accession>
<protein>
    <recommendedName>
        <fullName evidence="2">Polysaccharide pyruvyl transferase domain-containing protein</fullName>
    </recommendedName>
</protein>
<dbReference type="EMBL" id="KI911171">
    <property type="protein sequence ID" value="ETR97420.1"/>
    <property type="molecule type" value="Genomic_DNA"/>
</dbReference>
<dbReference type="Pfam" id="PF04230">
    <property type="entry name" value="PS_pyruv_trans"/>
    <property type="match status" value="1"/>
</dbReference>
<dbReference type="KEGG" id="trr:M419DRAFT_143118"/>
<dbReference type="InterPro" id="IPR007345">
    <property type="entry name" value="Polysacch_pyruvyl_Trfase"/>
</dbReference>
<feature type="region of interest" description="Disordered" evidence="1">
    <location>
        <begin position="312"/>
        <end position="339"/>
    </location>
</feature>
<evidence type="ECO:0000259" key="2">
    <source>
        <dbReference type="Pfam" id="PF04230"/>
    </source>
</evidence>
<evidence type="ECO:0000256" key="1">
    <source>
        <dbReference type="SAM" id="MobiDB-lite"/>
    </source>
</evidence>
<dbReference type="HOGENOM" id="CLU_045699_2_0_1"/>
<reference evidence="4" key="1">
    <citation type="journal article" date="2013" name="Ind. Biotechnol.">
        <title>Comparative genomics analysis of Trichoderma reesei strains.</title>
        <authorList>
            <person name="Koike H."/>
            <person name="Aerts A."/>
            <person name="LaButti K."/>
            <person name="Grigoriev I.V."/>
            <person name="Baker S.E."/>
        </authorList>
    </citation>
    <scope>NUCLEOTIDE SEQUENCE [LARGE SCALE GENOMIC DNA]</scope>
    <source>
        <strain evidence="4">ATCC 56765 / BCRC 32924 / NRRL 11460 / Rut C-30</strain>
    </source>
</reference>
<feature type="domain" description="Polysaccharide pyruvyl transferase" evidence="2">
    <location>
        <begin position="108"/>
        <end position="383"/>
    </location>
</feature>
<gene>
    <name evidence="3" type="ORF">M419DRAFT_143118</name>
</gene>
<name>A0A024RZ44_HYPJR</name>
<evidence type="ECO:0000313" key="3">
    <source>
        <dbReference type="EMBL" id="ETR97420.1"/>
    </source>
</evidence>
<proteinExistence type="predicted"/>
<dbReference type="AlphaFoldDB" id="A0A024RZ44"/>
<dbReference type="SMR" id="A0A024RZ44"/>
<dbReference type="OrthoDB" id="414175at2759"/>
<evidence type="ECO:0000313" key="4">
    <source>
        <dbReference type="Proteomes" id="UP000024376"/>
    </source>
</evidence>
<dbReference type="Proteomes" id="UP000024376">
    <property type="component" value="Unassembled WGS sequence"/>
</dbReference>
<organism evidence="3 4">
    <name type="scientific">Hypocrea jecorina (strain ATCC 56765 / BCRC 32924 / NRRL 11460 / Rut C-30)</name>
    <name type="common">Trichoderma reesei</name>
    <dbReference type="NCBI Taxonomy" id="1344414"/>
    <lineage>
        <taxon>Eukaryota</taxon>
        <taxon>Fungi</taxon>
        <taxon>Dikarya</taxon>
        <taxon>Ascomycota</taxon>
        <taxon>Pezizomycotina</taxon>
        <taxon>Sordariomycetes</taxon>
        <taxon>Hypocreomycetidae</taxon>
        <taxon>Hypocreales</taxon>
        <taxon>Hypocreaceae</taxon>
        <taxon>Trichoderma</taxon>
    </lineage>
</organism>
<sequence length="429" mass="48111">MLLANRFGRATIIAGATLLISLLLVILAQSADLRSHLPSSPSIWPAKECSAPALAESRRNISYDLTVPPSVGCEDIVNDLQQKLIQAYSKSLKGVRYANIWGYLETENKGDAAIWSAQQILMSMLGIEMMEACRFMDRDCDIKRFRQVLEDHRPNSAIIMAGGGNFNDYYWEDQPSRMKMIESFTNVSIRAFPQSVYMTNPERIKATEEAFGKHKDLQLAARDKPSYDWLDKTFGNKEGIDSHLVPDIAFMWGNRSDFRVNGKKTHDILILARKDMEISDGDSSNIEFGEGELDLGEGVGKVTYQKVDWKFTQTPDIDPPKASGDEVNGSPVAPKRENGKNQRAWAKAIAGFELLGSARFVITDRLHGHILSTLIGVPHVLMDSKLGKNLNFHNTWTRDCECTKIAFSIEQALDVARLYFQKEKTAVQT</sequence>